<reference evidence="2" key="1">
    <citation type="submission" date="2023-06" db="EMBL/GenBank/DDBJ databases">
        <title>Phylogenetic Diversity of Rhizobium strains.</title>
        <authorList>
            <person name="Moura F.T."/>
            <person name="Helene L.C.F."/>
            <person name="Hungria M."/>
        </authorList>
    </citation>
    <scope>NUCLEOTIDE SEQUENCE</scope>
    <source>
        <strain evidence="2">CCGE524</strain>
    </source>
</reference>
<feature type="transmembrane region" description="Helical" evidence="1">
    <location>
        <begin position="112"/>
        <end position="138"/>
    </location>
</feature>
<keyword evidence="1" id="KW-0812">Transmembrane</keyword>
<keyword evidence="1" id="KW-1133">Transmembrane helix</keyword>
<name>A0ABT7KPY8_9HYPH</name>
<accession>A0ABT7KPY8</accession>
<keyword evidence="1" id="KW-0472">Membrane</keyword>
<comment type="caution">
    <text evidence="2">The sequence shown here is derived from an EMBL/GenBank/DDBJ whole genome shotgun (WGS) entry which is preliminary data.</text>
</comment>
<evidence type="ECO:0000313" key="2">
    <source>
        <dbReference type="EMBL" id="MDL2410647.1"/>
    </source>
</evidence>
<evidence type="ECO:0000313" key="3">
    <source>
        <dbReference type="Proteomes" id="UP001172630"/>
    </source>
</evidence>
<feature type="transmembrane region" description="Helical" evidence="1">
    <location>
        <begin position="68"/>
        <end position="92"/>
    </location>
</feature>
<organism evidence="2 3">
    <name type="scientific">Rhizobium calliandrae</name>
    <dbReference type="NCBI Taxonomy" id="1312182"/>
    <lineage>
        <taxon>Bacteria</taxon>
        <taxon>Pseudomonadati</taxon>
        <taxon>Pseudomonadota</taxon>
        <taxon>Alphaproteobacteria</taxon>
        <taxon>Hyphomicrobiales</taxon>
        <taxon>Rhizobiaceae</taxon>
        <taxon>Rhizobium/Agrobacterium group</taxon>
        <taxon>Rhizobium</taxon>
    </lineage>
</organism>
<dbReference type="Proteomes" id="UP001172630">
    <property type="component" value="Unassembled WGS sequence"/>
</dbReference>
<protein>
    <submittedName>
        <fullName evidence="2">Uncharacterized protein</fullName>
    </submittedName>
</protein>
<feature type="transmembrane region" description="Helical" evidence="1">
    <location>
        <begin position="35"/>
        <end position="56"/>
    </location>
</feature>
<gene>
    <name evidence="2" type="ORF">PY650_34785</name>
</gene>
<sequence length="158" mass="17029">MIALPLWCMKWMRLDSGEDFAGESVRMGLLMTVNIFLRPSLAILAYCGSYPVFNLVLRTMDKMWATAFLAQTGGAVVGLVGFLVMSVIQLYLTWYLDFKLFGQSWALPDRVLAWLGLSGTGGESSLAAGAVGGMLTLAGRGQLPKTGLGMLMKGGKPK</sequence>
<dbReference type="RefSeq" id="WP_285884588.1">
    <property type="nucleotide sequence ID" value="NZ_JARFYN010000096.1"/>
</dbReference>
<keyword evidence="3" id="KW-1185">Reference proteome</keyword>
<dbReference type="EMBL" id="JARFYN010000096">
    <property type="protein sequence ID" value="MDL2410647.1"/>
    <property type="molecule type" value="Genomic_DNA"/>
</dbReference>
<evidence type="ECO:0000256" key="1">
    <source>
        <dbReference type="SAM" id="Phobius"/>
    </source>
</evidence>
<proteinExistence type="predicted"/>